<reference evidence="5 6" key="1">
    <citation type="submission" date="2012-02" db="EMBL/GenBank/DDBJ databases">
        <title>Improved High-Quality Draft Sequence of Rhizobium leguminosarum bv. trifolii WSM597.</title>
        <authorList>
            <consortium name="US DOE Joint Genome Institute"/>
            <person name="Lucas S."/>
            <person name="Han J."/>
            <person name="Lapidus A."/>
            <person name="Cheng J.-F."/>
            <person name="Goodwin L."/>
            <person name="Pitluck S."/>
            <person name="Peters L."/>
            <person name="Ovchinnikova G."/>
            <person name="Held B."/>
            <person name="Detter J.C."/>
            <person name="Han C."/>
            <person name="Tapia R."/>
            <person name="Land M."/>
            <person name="Hauser L."/>
            <person name="Kyrpides N."/>
            <person name="Ivanova N."/>
            <person name="Pagani I."/>
            <person name="Brau L."/>
            <person name="Yates R."/>
            <person name="O'Hara G."/>
            <person name="Rui T."/>
            <person name="Howieson J."/>
            <person name="Reeve W."/>
            <person name="Woyke T."/>
        </authorList>
    </citation>
    <scope>NUCLEOTIDE SEQUENCE [LARGE SCALE GENOMIC DNA]</scope>
    <source>
        <strain evidence="5 6">WSM597</strain>
    </source>
</reference>
<keyword evidence="3" id="KW-0804">Transcription</keyword>
<protein>
    <submittedName>
        <fullName evidence="5">DNA-binding domain-containing protein, AraC-type</fullName>
    </submittedName>
</protein>
<evidence type="ECO:0000256" key="1">
    <source>
        <dbReference type="ARBA" id="ARBA00023015"/>
    </source>
</evidence>
<dbReference type="PANTHER" id="PTHR46796">
    <property type="entry name" value="HTH-TYPE TRANSCRIPTIONAL ACTIVATOR RHAS-RELATED"/>
    <property type="match status" value="1"/>
</dbReference>
<dbReference type="HOGENOM" id="CLU_000445_81_0_5"/>
<dbReference type="InterPro" id="IPR037923">
    <property type="entry name" value="HTH-like"/>
</dbReference>
<evidence type="ECO:0000313" key="5">
    <source>
        <dbReference type="EMBL" id="EJB07849.1"/>
    </source>
</evidence>
<dbReference type="Proteomes" id="UP000005092">
    <property type="component" value="Unassembled WGS sequence"/>
</dbReference>
<dbReference type="InterPro" id="IPR050204">
    <property type="entry name" value="AraC_XylS_family_regulators"/>
</dbReference>
<dbReference type="GO" id="GO:0003700">
    <property type="term" value="F:DNA-binding transcription factor activity"/>
    <property type="evidence" value="ECO:0007669"/>
    <property type="project" value="InterPro"/>
</dbReference>
<dbReference type="PANTHER" id="PTHR46796:SF7">
    <property type="entry name" value="ARAC FAMILY TRANSCRIPTIONAL REGULATOR"/>
    <property type="match status" value="1"/>
</dbReference>
<organism evidence="5 6">
    <name type="scientific">Rhizobium leguminosarum bv. trifolii WSM597</name>
    <dbReference type="NCBI Taxonomy" id="754764"/>
    <lineage>
        <taxon>Bacteria</taxon>
        <taxon>Pseudomonadati</taxon>
        <taxon>Pseudomonadota</taxon>
        <taxon>Alphaproteobacteria</taxon>
        <taxon>Hyphomicrobiales</taxon>
        <taxon>Rhizobiaceae</taxon>
        <taxon>Rhizobium/Agrobacterium group</taxon>
        <taxon>Rhizobium</taxon>
    </lineage>
</organism>
<accession>I9NIU5</accession>
<evidence type="ECO:0000259" key="4">
    <source>
        <dbReference type="PROSITE" id="PS01124"/>
    </source>
</evidence>
<dbReference type="AlphaFoldDB" id="I9NIU5"/>
<evidence type="ECO:0000313" key="6">
    <source>
        <dbReference type="Proteomes" id="UP000005092"/>
    </source>
</evidence>
<dbReference type="SUPFAM" id="SSF46689">
    <property type="entry name" value="Homeodomain-like"/>
    <property type="match status" value="1"/>
</dbReference>
<dbReference type="Gene3D" id="1.10.10.60">
    <property type="entry name" value="Homeodomain-like"/>
    <property type="match status" value="1"/>
</dbReference>
<gene>
    <name evidence="5" type="ORF">Rleg9DRAFT_6870</name>
</gene>
<keyword evidence="1" id="KW-0805">Transcription regulation</keyword>
<proteinExistence type="predicted"/>
<dbReference type="PROSITE" id="PS01124">
    <property type="entry name" value="HTH_ARAC_FAMILY_2"/>
    <property type="match status" value="1"/>
</dbReference>
<dbReference type="InterPro" id="IPR018060">
    <property type="entry name" value="HTH_AraC"/>
</dbReference>
<sequence>MREALSENPETAGVARDDVLSALLSTIRLSGSLQFCFMPTGDWQTDAAPSLAGLSAKASGTIPFHILVAGSCWLKTEGEETGLETGDVLVFPFGTGHQLGAGRDGMLVLPTRDLPQKPWREIPVLRYGEAMKGVRLLCGYLQWDGLNFAPLRQALPKLIHLRTRAANDGDWLRATIRQMVDEIDRPRAGGVSMLPRLTEIIFIEILRHQIMMAEPRSVGWLAALADPSLSRCLSLIHDDPMRNWSLEDLATAACLSRSALADRFQAMLSTSPIRYIRDWRLYLASVALATSSRPIAAIADDAGYATPPATWRATARLPSTATSRWAFETSIPTMKVLGACMGCSSLQRGLKAQPTVRAKTWRRRCSLRREFKTQG</sequence>
<dbReference type="SMART" id="SM00342">
    <property type="entry name" value="HTH_ARAC"/>
    <property type="match status" value="1"/>
</dbReference>
<dbReference type="SUPFAM" id="SSF51215">
    <property type="entry name" value="Regulatory protein AraC"/>
    <property type="match status" value="1"/>
</dbReference>
<dbReference type="EMBL" id="JH719381">
    <property type="protein sequence ID" value="EJB07849.1"/>
    <property type="molecule type" value="Genomic_DNA"/>
</dbReference>
<evidence type="ECO:0000256" key="3">
    <source>
        <dbReference type="ARBA" id="ARBA00023163"/>
    </source>
</evidence>
<keyword evidence="2 5" id="KW-0238">DNA-binding</keyword>
<name>I9NIU5_RHILT</name>
<dbReference type="OrthoDB" id="9802263at2"/>
<dbReference type="InterPro" id="IPR009057">
    <property type="entry name" value="Homeodomain-like_sf"/>
</dbReference>
<dbReference type="Pfam" id="PF12852">
    <property type="entry name" value="Cupin_6"/>
    <property type="match status" value="1"/>
</dbReference>
<dbReference type="Pfam" id="PF12833">
    <property type="entry name" value="HTH_18"/>
    <property type="match status" value="1"/>
</dbReference>
<dbReference type="InterPro" id="IPR032783">
    <property type="entry name" value="AraC_lig"/>
</dbReference>
<feature type="domain" description="HTH araC/xylS-type" evidence="4">
    <location>
        <begin position="230"/>
        <end position="306"/>
    </location>
</feature>
<evidence type="ECO:0000256" key="2">
    <source>
        <dbReference type="ARBA" id="ARBA00023125"/>
    </source>
</evidence>
<dbReference type="GO" id="GO:0043565">
    <property type="term" value="F:sequence-specific DNA binding"/>
    <property type="evidence" value="ECO:0007669"/>
    <property type="project" value="InterPro"/>
</dbReference>